<proteinExistence type="predicted"/>
<name>A0A420SA76_GIBIN</name>
<accession>A0A420SA76</accession>
<evidence type="ECO:0000313" key="2">
    <source>
        <dbReference type="Proteomes" id="UP000283569"/>
    </source>
</evidence>
<sequence length="126" mass="14118">MSARKGPFRLVTVNTAPERAKRLIGRLITELQDDYEIVHVDNCSKHKPNVLVREDNSKTLCDKSNFVSQFSASMWSPEEAEKIHSLAKSIVPDIKLHAIPTGLQVERGPDAIVEYLVEKVPPLLDS</sequence>
<evidence type="ECO:0000313" key="1">
    <source>
        <dbReference type="EMBL" id="RKL26223.1"/>
    </source>
</evidence>
<protein>
    <submittedName>
        <fullName evidence="1">Uncharacterized protein</fullName>
    </submittedName>
</protein>
<dbReference type="Proteomes" id="UP000283569">
    <property type="component" value="Unassembled WGS sequence"/>
</dbReference>
<dbReference type="EMBL" id="MRDB01000089">
    <property type="protein sequence ID" value="RKL26223.1"/>
    <property type="molecule type" value="Genomic_DNA"/>
</dbReference>
<gene>
    <name evidence="1" type="ORF">BFJ72_g13796</name>
</gene>
<reference evidence="1 2" key="1">
    <citation type="journal article" date="2018" name="Sci. Rep.">
        <title>Characterisation of pathogen-specific regions and novel effector candidates in Fusarium oxysporum f. sp. cepae.</title>
        <authorList>
            <person name="Armitage A.D."/>
            <person name="Taylor A."/>
            <person name="Sobczyk M.K."/>
            <person name="Baxter L."/>
            <person name="Greenfield B.P."/>
            <person name="Bates H.J."/>
            <person name="Wilson F."/>
            <person name="Jackson A.C."/>
            <person name="Ott S."/>
            <person name="Harrison R.J."/>
            <person name="Clarkson J.P."/>
        </authorList>
    </citation>
    <scope>NUCLEOTIDE SEQUENCE [LARGE SCALE GENOMIC DNA]</scope>
    <source>
        <strain evidence="1 2">Fp_A8</strain>
    </source>
</reference>
<organism evidence="1 2">
    <name type="scientific">Gibberella intermedia</name>
    <name type="common">Bulb rot disease fungus</name>
    <name type="synonym">Fusarium proliferatum</name>
    <dbReference type="NCBI Taxonomy" id="948311"/>
    <lineage>
        <taxon>Eukaryota</taxon>
        <taxon>Fungi</taxon>
        <taxon>Dikarya</taxon>
        <taxon>Ascomycota</taxon>
        <taxon>Pezizomycotina</taxon>
        <taxon>Sordariomycetes</taxon>
        <taxon>Hypocreomycetidae</taxon>
        <taxon>Hypocreales</taxon>
        <taxon>Nectriaceae</taxon>
        <taxon>Fusarium</taxon>
        <taxon>Fusarium fujikuroi species complex</taxon>
    </lineage>
</organism>
<comment type="caution">
    <text evidence="1">The sequence shown here is derived from an EMBL/GenBank/DDBJ whole genome shotgun (WGS) entry which is preliminary data.</text>
</comment>
<dbReference type="AlphaFoldDB" id="A0A420SA76"/>